<evidence type="ECO:0000259" key="1">
    <source>
        <dbReference type="PROSITE" id="PS50052"/>
    </source>
</evidence>
<dbReference type="SMART" id="SM00072">
    <property type="entry name" value="GuKc"/>
    <property type="match status" value="1"/>
</dbReference>
<sequence>MGKIFYIMGKSSSGKDSFYRALMKKNPWGLKKLVIYTTRPIRDGEKDGREYHFVSEDRYQQLKAEGKIIEERCYDTVYGPWRYFTADDGTVDPARENYLAIGTLESYRLLKAHYGSRYLCPIYVEVEDGERLKRAIAREETQEIPKYEEMCRRFLADSRDFSEDKIREAGIECRFLNTDFNTCLGNIEKYIISVLY</sequence>
<dbReference type="InterPro" id="IPR008145">
    <property type="entry name" value="GK/Ca_channel_bsu"/>
</dbReference>
<dbReference type="InterPro" id="IPR027417">
    <property type="entry name" value="P-loop_NTPase"/>
</dbReference>
<reference evidence="2" key="1">
    <citation type="submission" date="2020-10" db="EMBL/GenBank/DDBJ databases">
        <authorList>
            <person name="Gilroy R."/>
        </authorList>
    </citation>
    <scope>NUCLEOTIDE SEQUENCE</scope>
    <source>
        <strain evidence="2">ChiBcec2-4451</strain>
    </source>
</reference>
<dbReference type="EMBL" id="DVON01000043">
    <property type="protein sequence ID" value="HIV11968.1"/>
    <property type="molecule type" value="Genomic_DNA"/>
</dbReference>
<keyword evidence="2" id="KW-0808">Transferase</keyword>
<organism evidence="2 3">
    <name type="scientific">Candidatus Pullilachnospira stercoravium</name>
    <dbReference type="NCBI Taxonomy" id="2840913"/>
    <lineage>
        <taxon>Bacteria</taxon>
        <taxon>Bacillati</taxon>
        <taxon>Bacillota</taxon>
        <taxon>Clostridia</taxon>
        <taxon>Lachnospirales</taxon>
        <taxon>Lachnospiraceae</taxon>
        <taxon>Lachnospiraceae incertae sedis</taxon>
        <taxon>Candidatus Pullilachnospira</taxon>
    </lineage>
</organism>
<accession>A0A9D1T606</accession>
<dbReference type="Gene3D" id="3.40.50.300">
    <property type="entry name" value="P-loop containing nucleotide triphosphate hydrolases"/>
    <property type="match status" value="1"/>
</dbReference>
<dbReference type="InterPro" id="IPR008144">
    <property type="entry name" value="Guanylate_kin-like_dom"/>
</dbReference>
<feature type="domain" description="Guanylate kinase-like" evidence="1">
    <location>
        <begin position="2"/>
        <end position="192"/>
    </location>
</feature>
<dbReference type="InterPro" id="IPR020590">
    <property type="entry name" value="Guanylate_kinase_CS"/>
</dbReference>
<comment type="caution">
    <text evidence="2">The sequence shown here is derived from an EMBL/GenBank/DDBJ whole genome shotgun (WGS) entry which is preliminary data.</text>
</comment>
<dbReference type="Pfam" id="PF00625">
    <property type="entry name" value="Guanylate_kin"/>
    <property type="match status" value="1"/>
</dbReference>
<reference evidence="2" key="2">
    <citation type="journal article" date="2021" name="PeerJ">
        <title>Extensive microbial diversity within the chicken gut microbiome revealed by metagenomics and culture.</title>
        <authorList>
            <person name="Gilroy R."/>
            <person name="Ravi A."/>
            <person name="Getino M."/>
            <person name="Pursley I."/>
            <person name="Horton D.L."/>
            <person name="Alikhan N.F."/>
            <person name="Baker D."/>
            <person name="Gharbi K."/>
            <person name="Hall N."/>
            <person name="Watson M."/>
            <person name="Adriaenssens E.M."/>
            <person name="Foster-Nyarko E."/>
            <person name="Jarju S."/>
            <person name="Secka A."/>
            <person name="Antonio M."/>
            <person name="Oren A."/>
            <person name="Chaudhuri R.R."/>
            <person name="La Ragione R."/>
            <person name="Hildebrand F."/>
            <person name="Pallen M.J."/>
        </authorList>
    </citation>
    <scope>NUCLEOTIDE SEQUENCE</scope>
    <source>
        <strain evidence="2">ChiBcec2-4451</strain>
    </source>
</reference>
<dbReference type="PROSITE" id="PS00856">
    <property type="entry name" value="GUANYLATE_KINASE_1"/>
    <property type="match status" value="1"/>
</dbReference>
<protein>
    <submittedName>
        <fullName evidence="2">Guanylate kinase</fullName>
    </submittedName>
</protein>
<dbReference type="AlphaFoldDB" id="A0A9D1T606"/>
<dbReference type="PROSITE" id="PS50052">
    <property type="entry name" value="GUANYLATE_KINASE_2"/>
    <property type="match status" value="1"/>
</dbReference>
<gene>
    <name evidence="2" type="ORF">IAA63_02355</name>
</gene>
<proteinExistence type="predicted"/>
<dbReference type="Proteomes" id="UP000886723">
    <property type="component" value="Unassembled WGS sequence"/>
</dbReference>
<dbReference type="GO" id="GO:0016301">
    <property type="term" value="F:kinase activity"/>
    <property type="evidence" value="ECO:0007669"/>
    <property type="project" value="UniProtKB-KW"/>
</dbReference>
<evidence type="ECO:0000313" key="3">
    <source>
        <dbReference type="Proteomes" id="UP000886723"/>
    </source>
</evidence>
<keyword evidence="2" id="KW-0418">Kinase</keyword>
<evidence type="ECO:0000313" key="2">
    <source>
        <dbReference type="EMBL" id="HIV11968.1"/>
    </source>
</evidence>
<dbReference type="SUPFAM" id="SSF52540">
    <property type="entry name" value="P-loop containing nucleoside triphosphate hydrolases"/>
    <property type="match status" value="1"/>
</dbReference>
<name>A0A9D1T606_9FIRM</name>